<feature type="non-terminal residue" evidence="11">
    <location>
        <position position="194"/>
    </location>
</feature>
<keyword evidence="7 10" id="KW-0804">Transcription</keyword>
<evidence type="ECO:0000256" key="1">
    <source>
        <dbReference type="ARBA" id="ARBA00004123"/>
    </source>
</evidence>
<dbReference type="GO" id="GO:0016592">
    <property type="term" value="C:mediator complex"/>
    <property type="evidence" value="ECO:0007669"/>
    <property type="project" value="InterPro"/>
</dbReference>
<dbReference type="InterPro" id="IPR037212">
    <property type="entry name" value="Med7/Med21-like"/>
</dbReference>
<dbReference type="GO" id="GO:0003712">
    <property type="term" value="F:transcription coregulator activity"/>
    <property type="evidence" value="ECO:0007669"/>
    <property type="project" value="InterPro"/>
</dbReference>
<evidence type="ECO:0000313" key="11">
    <source>
        <dbReference type="EMBL" id="KEQ74284.1"/>
    </source>
</evidence>
<evidence type="ECO:0000256" key="8">
    <source>
        <dbReference type="ARBA" id="ARBA00023242"/>
    </source>
</evidence>
<evidence type="ECO:0000256" key="9">
    <source>
        <dbReference type="ARBA" id="ARBA00025687"/>
    </source>
</evidence>
<proteinExistence type="inferred from homology"/>
<dbReference type="GO" id="GO:0070847">
    <property type="term" value="C:core mediator complex"/>
    <property type="evidence" value="ECO:0007669"/>
    <property type="project" value="TreeGrafter"/>
</dbReference>
<keyword evidence="12" id="KW-1185">Reference proteome</keyword>
<gene>
    <name evidence="11" type="ORF">M436DRAFT_13356</name>
</gene>
<dbReference type="AlphaFoldDB" id="A0A074WRS2"/>
<accession>A0A074WRS2</accession>
<dbReference type="PANTHER" id="PTHR21428">
    <property type="entry name" value="MEDIATOR OF RNA POLYMERASE II TRANSCRIPTION SUBUNIT 7"/>
    <property type="match status" value="1"/>
</dbReference>
<dbReference type="PANTHER" id="PTHR21428:SF11">
    <property type="entry name" value="MEDIATOR OF RNA POLYMERASE II TRANSCRIPTION SUBUNIT 7"/>
    <property type="match status" value="1"/>
</dbReference>
<organism evidence="11 12">
    <name type="scientific">Aureobasidium namibiae CBS 147.97</name>
    <dbReference type="NCBI Taxonomy" id="1043004"/>
    <lineage>
        <taxon>Eukaryota</taxon>
        <taxon>Fungi</taxon>
        <taxon>Dikarya</taxon>
        <taxon>Ascomycota</taxon>
        <taxon>Pezizomycotina</taxon>
        <taxon>Dothideomycetes</taxon>
        <taxon>Dothideomycetidae</taxon>
        <taxon>Dothideales</taxon>
        <taxon>Saccotheciaceae</taxon>
        <taxon>Aureobasidium</taxon>
    </lineage>
</organism>
<keyword evidence="8 10" id="KW-0539">Nucleus</keyword>
<dbReference type="Proteomes" id="UP000027730">
    <property type="component" value="Unassembled WGS sequence"/>
</dbReference>
<dbReference type="GO" id="GO:0006357">
    <property type="term" value="P:regulation of transcription by RNA polymerase II"/>
    <property type="evidence" value="ECO:0007669"/>
    <property type="project" value="InterPro"/>
</dbReference>
<dbReference type="HOGENOM" id="CLU_065214_0_1_1"/>
<comment type="subunit">
    <text evidence="3 10">Component of the Mediator complex.</text>
</comment>
<dbReference type="Pfam" id="PF05983">
    <property type="entry name" value="Med7"/>
    <property type="match status" value="1"/>
</dbReference>
<evidence type="ECO:0000256" key="6">
    <source>
        <dbReference type="ARBA" id="ARBA00023159"/>
    </source>
</evidence>
<evidence type="ECO:0000256" key="10">
    <source>
        <dbReference type="RuleBase" id="RU364060"/>
    </source>
</evidence>
<evidence type="ECO:0000256" key="4">
    <source>
        <dbReference type="ARBA" id="ARBA00020631"/>
    </source>
</evidence>
<protein>
    <recommendedName>
        <fullName evidence="4 10">Mediator of RNA polymerase II transcription subunit 7</fullName>
    </recommendedName>
</protein>
<sequence>MADQAQARMLSAAFPTPPPYYKHFTKQNVTKVRQIRKEAASNTNQIDVASLPAELRYLIPPEPPADGKYKSFGAQHDLAQPAQSLSQAGIQELYPTDVAHLDPTPHLQTLTRAVLLNFLELVGTLSVNPTQGPEKVEHLQTLFYNLHDLINRYRPHQARESLIMTMEDQLDKIRAQIKGVNSAKDRMQQVLGDI</sequence>
<evidence type="ECO:0000256" key="7">
    <source>
        <dbReference type="ARBA" id="ARBA00023163"/>
    </source>
</evidence>
<comment type="similarity">
    <text evidence="2 10">Belongs to the Mediator complex subunit 7 family.</text>
</comment>
<keyword evidence="6 10" id="KW-0010">Activator</keyword>
<evidence type="ECO:0000256" key="3">
    <source>
        <dbReference type="ARBA" id="ARBA00011837"/>
    </source>
</evidence>
<keyword evidence="5 10" id="KW-0805">Transcription regulation</keyword>
<dbReference type="SUPFAM" id="SSF140718">
    <property type="entry name" value="Mediator hinge subcomplex-like"/>
    <property type="match status" value="1"/>
</dbReference>
<dbReference type="GeneID" id="25407771"/>
<dbReference type="InterPro" id="IPR044888">
    <property type="entry name" value="Mediatior_Med7_sf"/>
</dbReference>
<dbReference type="EMBL" id="KL584707">
    <property type="protein sequence ID" value="KEQ74284.1"/>
    <property type="molecule type" value="Genomic_DNA"/>
</dbReference>
<dbReference type="InterPro" id="IPR009244">
    <property type="entry name" value="Mediatior_Med7"/>
</dbReference>
<dbReference type="Gene3D" id="6.10.140.200">
    <property type="match status" value="1"/>
</dbReference>
<dbReference type="RefSeq" id="XP_013428346.1">
    <property type="nucleotide sequence ID" value="XM_013572892.1"/>
</dbReference>
<comment type="function">
    <text evidence="9">Component of the Mediator complex, a coactivator involved in the regulated transcription of nearly all RNA polymerase II-dependent genes. Mediator functions as a bridge to convey information from gene-specific regulatory proteins to the basal RNA polymerase II transcription machinery. Mediator is recruited to promoters by direct interactions with regulatory proteins and serves as a scaffold for the assembly of a functional preinitiation complex with RNA polymerase II and the general transcription factors.</text>
</comment>
<name>A0A074WRS2_9PEZI</name>
<evidence type="ECO:0000256" key="2">
    <source>
        <dbReference type="ARBA" id="ARBA00009994"/>
    </source>
</evidence>
<evidence type="ECO:0000313" key="12">
    <source>
        <dbReference type="Proteomes" id="UP000027730"/>
    </source>
</evidence>
<reference evidence="11 12" key="1">
    <citation type="journal article" date="2014" name="BMC Genomics">
        <title>Genome sequencing of four Aureobasidium pullulans varieties: biotechnological potential, stress tolerance, and description of new species.</title>
        <authorList>
            <person name="Gostin Ar C."/>
            <person name="Ohm R.A."/>
            <person name="Kogej T."/>
            <person name="Sonjak S."/>
            <person name="Turk M."/>
            <person name="Zajc J."/>
            <person name="Zalar P."/>
            <person name="Grube M."/>
            <person name="Sun H."/>
            <person name="Han J."/>
            <person name="Sharma A."/>
            <person name="Chiniquy J."/>
            <person name="Ngan C.Y."/>
            <person name="Lipzen A."/>
            <person name="Barry K."/>
            <person name="Grigoriev I.V."/>
            <person name="Gunde-Cimerman N."/>
        </authorList>
    </citation>
    <scope>NUCLEOTIDE SEQUENCE [LARGE SCALE GENOMIC DNA]</scope>
    <source>
        <strain evidence="11 12">CBS 147.97</strain>
    </source>
</reference>
<evidence type="ECO:0000256" key="5">
    <source>
        <dbReference type="ARBA" id="ARBA00023015"/>
    </source>
</evidence>
<dbReference type="STRING" id="1043004.A0A074WRS2"/>
<comment type="subcellular location">
    <subcellularLocation>
        <location evidence="1 10">Nucleus</location>
    </subcellularLocation>
</comment>
<dbReference type="OrthoDB" id="10253553at2759"/>
<dbReference type="Gene3D" id="6.10.140.1520">
    <property type="match status" value="1"/>
</dbReference>